<protein>
    <submittedName>
        <fullName evidence="1">Uncharacterized protein</fullName>
    </submittedName>
</protein>
<reference evidence="1 2" key="1">
    <citation type="journal article" date="2017" name="BMC Genomics">
        <title>Comparative genomic and phylogenomic analyses of the Bifidobacteriaceae family.</title>
        <authorList>
            <person name="Lugli G.A."/>
            <person name="Milani C."/>
            <person name="Turroni F."/>
            <person name="Duranti S."/>
            <person name="Mancabelli L."/>
            <person name="Mangifesta M."/>
            <person name="Ferrario C."/>
            <person name="Modesto M."/>
            <person name="Mattarelli P."/>
            <person name="Jiri K."/>
            <person name="van Sinderen D."/>
            <person name="Ventura M."/>
        </authorList>
    </citation>
    <scope>NUCLEOTIDE SEQUENCE [LARGE SCALE GENOMIC DNA]</scope>
    <source>
        <strain evidence="1 2">DSM 100201</strain>
    </source>
</reference>
<organism evidence="1 2">
    <name type="scientific">Bifidobacterium tissieri</name>
    <dbReference type="NCBI Taxonomy" id="1630162"/>
    <lineage>
        <taxon>Bacteria</taxon>
        <taxon>Bacillati</taxon>
        <taxon>Actinomycetota</taxon>
        <taxon>Actinomycetes</taxon>
        <taxon>Bifidobacteriales</taxon>
        <taxon>Bifidobacteriaceae</taxon>
        <taxon>Bifidobacterium</taxon>
    </lineage>
</organism>
<dbReference type="Proteomes" id="UP000216444">
    <property type="component" value="Unassembled WGS sequence"/>
</dbReference>
<evidence type="ECO:0000313" key="2">
    <source>
        <dbReference type="Proteomes" id="UP000216444"/>
    </source>
</evidence>
<proteinExistence type="predicted"/>
<dbReference type="RefSeq" id="WP_094661787.1">
    <property type="nucleotide sequence ID" value="NZ_MWWV01000002.1"/>
</dbReference>
<dbReference type="AlphaFoldDB" id="A0A261FIN1"/>
<dbReference type="EMBL" id="MWWV01000002">
    <property type="protein sequence ID" value="OZG59024.1"/>
    <property type="molecule type" value="Genomic_DNA"/>
</dbReference>
<keyword evidence="2" id="KW-1185">Reference proteome</keyword>
<gene>
    <name evidence="1" type="ORF">BTIS_0177</name>
</gene>
<name>A0A261FIN1_9BIFI</name>
<sequence>MRPRNEFGKLGEFEKFGELGTEVVGYIIAYWECCSDGHNYLAINHAGQTTRDMAYQYMTERYEDYLADIDSEYYDGYRALLISQSPTPVPADATPIEQAMAAFDAMFAYLWPEG</sequence>
<comment type="caution">
    <text evidence="1">The sequence shown here is derived from an EMBL/GenBank/DDBJ whole genome shotgun (WGS) entry which is preliminary data.</text>
</comment>
<accession>A0A261FIN1</accession>
<evidence type="ECO:0000313" key="1">
    <source>
        <dbReference type="EMBL" id="OZG59024.1"/>
    </source>
</evidence>